<sequence length="107" mass="11286">MYLAVILPSFVIFVQGGDSSCWTVGGRCQYTYEPCLFYGSGLCSGAVDRQCCIIGADISCESLGGTCMDNSNYCSRGFIRGRCGGGLSRQCCLSDGLTTSMSSPLQA</sequence>
<dbReference type="AlphaFoldDB" id="K1Q7E9"/>
<name>K1Q7E9_MAGGI</name>
<reference evidence="1" key="1">
    <citation type="journal article" date="2012" name="Nature">
        <title>The oyster genome reveals stress adaptation and complexity of shell formation.</title>
        <authorList>
            <person name="Zhang G."/>
            <person name="Fang X."/>
            <person name="Guo X."/>
            <person name="Li L."/>
            <person name="Luo R."/>
            <person name="Xu F."/>
            <person name="Yang P."/>
            <person name="Zhang L."/>
            <person name="Wang X."/>
            <person name="Qi H."/>
            <person name="Xiong Z."/>
            <person name="Que H."/>
            <person name="Xie Y."/>
            <person name="Holland P.W."/>
            <person name="Paps J."/>
            <person name="Zhu Y."/>
            <person name="Wu F."/>
            <person name="Chen Y."/>
            <person name="Wang J."/>
            <person name="Peng C."/>
            <person name="Meng J."/>
            <person name="Yang L."/>
            <person name="Liu J."/>
            <person name="Wen B."/>
            <person name="Zhang N."/>
            <person name="Huang Z."/>
            <person name="Zhu Q."/>
            <person name="Feng Y."/>
            <person name="Mount A."/>
            <person name="Hedgecock D."/>
            <person name="Xu Z."/>
            <person name="Liu Y."/>
            <person name="Domazet-Loso T."/>
            <person name="Du Y."/>
            <person name="Sun X."/>
            <person name="Zhang S."/>
            <person name="Liu B."/>
            <person name="Cheng P."/>
            <person name="Jiang X."/>
            <person name="Li J."/>
            <person name="Fan D."/>
            <person name="Wang W."/>
            <person name="Fu W."/>
            <person name="Wang T."/>
            <person name="Wang B."/>
            <person name="Zhang J."/>
            <person name="Peng Z."/>
            <person name="Li Y."/>
            <person name="Li N."/>
            <person name="Wang J."/>
            <person name="Chen M."/>
            <person name="He Y."/>
            <person name="Tan F."/>
            <person name="Song X."/>
            <person name="Zheng Q."/>
            <person name="Huang R."/>
            <person name="Yang H."/>
            <person name="Du X."/>
            <person name="Chen L."/>
            <person name="Yang M."/>
            <person name="Gaffney P.M."/>
            <person name="Wang S."/>
            <person name="Luo L."/>
            <person name="She Z."/>
            <person name="Ming Y."/>
            <person name="Huang W."/>
            <person name="Zhang S."/>
            <person name="Huang B."/>
            <person name="Zhang Y."/>
            <person name="Qu T."/>
            <person name="Ni P."/>
            <person name="Miao G."/>
            <person name="Wang J."/>
            <person name="Wang Q."/>
            <person name="Steinberg C.E."/>
            <person name="Wang H."/>
            <person name="Li N."/>
            <person name="Qian L."/>
            <person name="Zhang G."/>
            <person name="Li Y."/>
            <person name="Yang H."/>
            <person name="Liu X."/>
            <person name="Wang J."/>
            <person name="Yin Y."/>
            <person name="Wang J."/>
        </authorList>
    </citation>
    <scope>NUCLEOTIDE SEQUENCE [LARGE SCALE GENOMIC DNA]</scope>
    <source>
        <strain evidence="1">05x7-T-G4-1.051#20</strain>
    </source>
</reference>
<organism evidence="1">
    <name type="scientific">Magallana gigas</name>
    <name type="common">Pacific oyster</name>
    <name type="synonym">Crassostrea gigas</name>
    <dbReference type="NCBI Taxonomy" id="29159"/>
    <lineage>
        <taxon>Eukaryota</taxon>
        <taxon>Metazoa</taxon>
        <taxon>Spiralia</taxon>
        <taxon>Lophotrochozoa</taxon>
        <taxon>Mollusca</taxon>
        <taxon>Bivalvia</taxon>
        <taxon>Autobranchia</taxon>
        <taxon>Pteriomorphia</taxon>
        <taxon>Ostreida</taxon>
        <taxon>Ostreoidea</taxon>
        <taxon>Ostreidae</taxon>
        <taxon>Magallana</taxon>
    </lineage>
</organism>
<gene>
    <name evidence="1" type="ORF">CGI_10015725</name>
</gene>
<dbReference type="InParanoid" id="K1Q7E9"/>
<evidence type="ECO:0000313" key="1">
    <source>
        <dbReference type="EMBL" id="EKC32672.1"/>
    </source>
</evidence>
<proteinExistence type="predicted"/>
<dbReference type="HOGENOM" id="CLU_2212481_0_0_1"/>
<accession>K1Q7E9</accession>
<dbReference type="EMBL" id="JH816419">
    <property type="protein sequence ID" value="EKC32672.1"/>
    <property type="molecule type" value="Genomic_DNA"/>
</dbReference>
<protein>
    <submittedName>
        <fullName evidence="1">Uncharacterized protein</fullName>
    </submittedName>
</protein>